<organism evidence="5 6">
    <name type="scientific">Trichoderma gamsii</name>
    <dbReference type="NCBI Taxonomy" id="398673"/>
    <lineage>
        <taxon>Eukaryota</taxon>
        <taxon>Fungi</taxon>
        <taxon>Dikarya</taxon>
        <taxon>Ascomycota</taxon>
        <taxon>Pezizomycotina</taxon>
        <taxon>Sordariomycetes</taxon>
        <taxon>Hypocreomycetidae</taxon>
        <taxon>Hypocreales</taxon>
        <taxon>Hypocreaceae</taxon>
        <taxon>Trichoderma</taxon>
    </lineage>
</organism>
<comment type="caution">
    <text evidence="5">The sequence shown here is derived from an EMBL/GenBank/DDBJ whole genome shotgun (WGS) entry which is preliminary data.</text>
</comment>
<dbReference type="PANTHER" id="PTHR24348:SF68">
    <property type="entry name" value="SERINE_THREONINE-PROTEIN KINASE ATG1C"/>
    <property type="match status" value="1"/>
</dbReference>
<dbReference type="SMART" id="SM00220">
    <property type="entry name" value="S_TKc"/>
    <property type="match status" value="1"/>
</dbReference>
<gene>
    <name evidence="5" type="ORF">TGAM01_v210919</name>
</gene>
<evidence type="ECO:0000256" key="3">
    <source>
        <dbReference type="SAM" id="MobiDB-lite"/>
    </source>
</evidence>
<evidence type="ECO:0000256" key="2">
    <source>
        <dbReference type="ARBA" id="ARBA00030237"/>
    </source>
</evidence>
<dbReference type="STRING" id="398673.A0A2P4Z7C9"/>
<dbReference type="InterPro" id="IPR000719">
    <property type="entry name" value="Prot_kinase_dom"/>
</dbReference>
<name>A0A2P4Z7C9_9HYPO</name>
<dbReference type="Pfam" id="PF00069">
    <property type="entry name" value="Pkinase"/>
    <property type="match status" value="1"/>
</dbReference>
<accession>A0A2P4Z7C9</accession>
<keyword evidence="6" id="KW-1185">Reference proteome</keyword>
<dbReference type="PANTHER" id="PTHR24348">
    <property type="entry name" value="SERINE/THREONINE-PROTEIN KINASE UNC-51-RELATED"/>
    <property type="match status" value="1"/>
</dbReference>
<sequence length="840" mass="95936">MASPTERTSLKIDMIGDFSYLFANEISERLTTAIQDREEATPEPIYADPTVKPCYQLICEQKRAHFESAEAEKIRQLISKREYWELEAKFLKAAAEQCLQKVRNDPLEYWRTCANGWGALLKGIGIPLSEIYKIRKSIDVPFYWKSESELFEREAKRQEMELRELWKAQARRQVRRTQQTTKTQRPLRNTKSRAADYDPASRHFIVTCWLQHLDPPTLFDMMPDVTDTSLDYSDIVLFLGHFTQIDNVVELTKNARYVFKPPMNEHGPNADWLGGGCVKRPKTPVLYLAFGQSMSSPDGWVCGSATGSVDIQLAPDNTTGISKRHFRIDIEPATHHPRVTCLGQSLQVTIGDHSKPTLLTRDDAIEIPTWATFDLGGVAFQAWRPKLLPTALRAYKKKSLEFSLGCMNDLPTYFPAIENDPETITSNVRYGKTRVYVKQDIEARGATASVMLVLDRDTGEQFAAKEPYYKSSDNDGIRRKRYEELKREYEHSTSFDHPHIVRAYEVVRAKDPRHPPWLILPWIPTCLDPKKLREQDIIVFSTQILSAIAFLHSRDTTHRDLKPDNILMQDGDFKLADFGTTCRQVQPNMDTFTGSPLYLAPEILEQPRSYTSKVDMFSFGLVLLQCVSEWDPLSDSDGADSALDASARARWMHKVILPHIEEASERFRPLLRGLLRKRPEDRWSALWSLAWLSRNTESLETKENLEPDPQDPHTSPKGRTDFDEETVRGGKSKRRISALSSGDCDSMNLHRAPSWQPKSPVLGEPQNSSHGDSPDPTAELPSTLPWEPYSHEPIPPSPSWAPTPARDEGEFPTLEETEEFMDISHVEFAADWIKGWSEEK</sequence>
<dbReference type="GeneID" id="29989857"/>
<dbReference type="Gene3D" id="1.10.510.10">
    <property type="entry name" value="Transferase(Phosphotransferase) domain 1"/>
    <property type="match status" value="1"/>
</dbReference>
<dbReference type="PROSITE" id="PS50011">
    <property type="entry name" value="PROTEIN_KINASE_DOM"/>
    <property type="match status" value="1"/>
</dbReference>
<dbReference type="InterPro" id="IPR011009">
    <property type="entry name" value="Kinase-like_dom_sf"/>
</dbReference>
<evidence type="ECO:0000259" key="4">
    <source>
        <dbReference type="PROSITE" id="PS50011"/>
    </source>
</evidence>
<dbReference type="GO" id="GO:0004674">
    <property type="term" value="F:protein serine/threonine kinase activity"/>
    <property type="evidence" value="ECO:0007669"/>
    <property type="project" value="InterPro"/>
</dbReference>
<dbReference type="CDD" id="cd00180">
    <property type="entry name" value="PKc"/>
    <property type="match status" value="1"/>
</dbReference>
<proteinExistence type="predicted"/>
<feature type="compositionally biased region" description="Basic and acidic residues" evidence="3">
    <location>
        <begin position="718"/>
        <end position="728"/>
    </location>
</feature>
<dbReference type="Gene3D" id="3.30.200.20">
    <property type="entry name" value="Phosphorylase Kinase, domain 1"/>
    <property type="match status" value="1"/>
</dbReference>
<dbReference type="EMBL" id="JPDN02000078">
    <property type="protein sequence ID" value="PON20198.1"/>
    <property type="molecule type" value="Genomic_DNA"/>
</dbReference>
<evidence type="ECO:0000313" key="6">
    <source>
        <dbReference type="Proteomes" id="UP000054821"/>
    </source>
</evidence>
<protein>
    <recommendedName>
        <fullName evidence="2">Autophagy-related protein 1</fullName>
    </recommendedName>
</protein>
<dbReference type="GO" id="GO:0005524">
    <property type="term" value="F:ATP binding"/>
    <property type="evidence" value="ECO:0007669"/>
    <property type="project" value="InterPro"/>
</dbReference>
<dbReference type="GO" id="GO:0034045">
    <property type="term" value="C:phagophore assembly site membrane"/>
    <property type="evidence" value="ECO:0007669"/>
    <property type="project" value="UniProtKB-SubCell"/>
</dbReference>
<dbReference type="RefSeq" id="XP_018657037.2">
    <property type="nucleotide sequence ID" value="XM_018809774.2"/>
</dbReference>
<dbReference type="GO" id="GO:0010506">
    <property type="term" value="P:regulation of autophagy"/>
    <property type="evidence" value="ECO:0007669"/>
    <property type="project" value="InterPro"/>
</dbReference>
<dbReference type="Proteomes" id="UP000054821">
    <property type="component" value="Unassembled WGS sequence"/>
</dbReference>
<evidence type="ECO:0000313" key="5">
    <source>
        <dbReference type="EMBL" id="PON20198.1"/>
    </source>
</evidence>
<comment type="subcellular location">
    <subcellularLocation>
        <location evidence="1">Preautophagosomal structure membrane</location>
        <topology evidence="1">Peripheral membrane protein</topology>
    </subcellularLocation>
</comment>
<dbReference type="SUPFAM" id="SSF56112">
    <property type="entry name" value="Protein kinase-like (PK-like)"/>
    <property type="match status" value="1"/>
</dbReference>
<dbReference type="AlphaFoldDB" id="A0A2P4Z7C9"/>
<feature type="domain" description="Protein kinase" evidence="4">
    <location>
        <begin position="436"/>
        <end position="699"/>
    </location>
</feature>
<feature type="region of interest" description="Disordered" evidence="3">
    <location>
        <begin position="700"/>
        <end position="814"/>
    </location>
</feature>
<dbReference type="InterPro" id="IPR045269">
    <property type="entry name" value="Atg1-like"/>
</dbReference>
<reference evidence="5 6" key="1">
    <citation type="journal article" date="2016" name="Genome Announc.">
        <title>Draft Whole-Genome Sequence of Trichoderma gamsii T6085, a Promising Biocontrol Agent of Fusarium Head Blight on Wheat.</title>
        <authorList>
            <person name="Baroncelli R."/>
            <person name="Zapparata A."/>
            <person name="Piaggeschi G."/>
            <person name="Sarrocco S."/>
            <person name="Vannacci G."/>
        </authorList>
    </citation>
    <scope>NUCLEOTIDE SEQUENCE [LARGE SCALE GENOMIC DNA]</scope>
    <source>
        <strain evidence="5 6">T6085</strain>
    </source>
</reference>
<evidence type="ECO:0000256" key="1">
    <source>
        <dbReference type="ARBA" id="ARBA00004623"/>
    </source>
</evidence>
<feature type="region of interest" description="Disordered" evidence="3">
    <location>
        <begin position="173"/>
        <end position="193"/>
    </location>
</feature>